<accession>I4EJW0</accession>
<dbReference type="EMBL" id="CAGS01000363">
    <property type="protein sequence ID" value="CCF84972.1"/>
    <property type="molecule type" value="Genomic_DNA"/>
</dbReference>
<organism evidence="1 2">
    <name type="scientific">Nitrolancea hollandica Lb</name>
    <dbReference type="NCBI Taxonomy" id="1129897"/>
    <lineage>
        <taxon>Bacteria</taxon>
        <taxon>Pseudomonadati</taxon>
        <taxon>Thermomicrobiota</taxon>
        <taxon>Thermomicrobia</taxon>
        <taxon>Sphaerobacterales</taxon>
        <taxon>Sphaerobacterineae</taxon>
        <taxon>Sphaerobacteraceae</taxon>
        <taxon>Nitrolancea</taxon>
    </lineage>
</organism>
<proteinExistence type="predicted"/>
<evidence type="ECO:0000313" key="1">
    <source>
        <dbReference type="EMBL" id="CCF84972.1"/>
    </source>
</evidence>
<name>I4EJW0_9BACT</name>
<evidence type="ECO:0000313" key="2">
    <source>
        <dbReference type="Proteomes" id="UP000004221"/>
    </source>
</evidence>
<dbReference type="Proteomes" id="UP000004221">
    <property type="component" value="Unassembled WGS sequence"/>
</dbReference>
<sequence>MPFMEQDDPFVVRSMAVPQLAAARQFRFWMGRDVAVRETVIPRSAALVCRTKLAMEMEEGRLVRVMPRSATLVCRIQLLMAMERSRRAHPP</sequence>
<reference evidence="1 2" key="1">
    <citation type="journal article" date="2012" name="ISME J.">
        <title>Nitrification expanded: discovery, physiology and genomics of a nitrite-oxidizing bacterium from the phylum Chloroflexi.</title>
        <authorList>
            <person name="Sorokin D.Y."/>
            <person name="Lucker S."/>
            <person name="Vejmelkova D."/>
            <person name="Kostrikina N.A."/>
            <person name="Kleerebezem R."/>
            <person name="Rijpstra W.I."/>
            <person name="Damste J.S."/>
            <person name="Le Paslier D."/>
            <person name="Muyzer G."/>
            <person name="Wagner M."/>
            <person name="van Loosdrecht M.C."/>
            <person name="Daims H."/>
        </authorList>
    </citation>
    <scope>NUCLEOTIDE SEQUENCE [LARGE SCALE GENOMIC DNA]</scope>
    <source>
        <strain evidence="2">none</strain>
    </source>
</reference>
<comment type="caution">
    <text evidence="1">The sequence shown here is derived from an EMBL/GenBank/DDBJ whole genome shotgun (WGS) entry which is preliminary data.</text>
</comment>
<protein>
    <submittedName>
        <fullName evidence="1">Uncharacterized protein</fullName>
    </submittedName>
</protein>
<gene>
    <name evidence="1" type="ORF">NITHO_4250007</name>
</gene>
<keyword evidence="2" id="KW-1185">Reference proteome</keyword>
<dbReference type="AlphaFoldDB" id="I4EJW0"/>